<dbReference type="InterPro" id="IPR029016">
    <property type="entry name" value="GAF-like_dom_sf"/>
</dbReference>
<name>A0A382YV72_9ZZZZ</name>
<feature type="domain" description="GAF" evidence="1">
    <location>
        <begin position="7"/>
        <end position="115"/>
    </location>
</feature>
<dbReference type="EMBL" id="UINC01178335">
    <property type="protein sequence ID" value="SVD86428.1"/>
    <property type="molecule type" value="Genomic_DNA"/>
</dbReference>
<accession>A0A382YV72</accession>
<dbReference type="AlphaFoldDB" id="A0A382YV72"/>
<dbReference type="InterPro" id="IPR003018">
    <property type="entry name" value="GAF"/>
</dbReference>
<dbReference type="SUPFAM" id="SSF55781">
    <property type="entry name" value="GAF domain-like"/>
    <property type="match status" value="1"/>
</dbReference>
<proteinExistence type="predicted"/>
<evidence type="ECO:0000313" key="2">
    <source>
        <dbReference type="EMBL" id="SVD86428.1"/>
    </source>
</evidence>
<feature type="non-terminal residue" evidence="2">
    <location>
        <position position="1"/>
    </location>
</feature>
<organism evidence="2">
    <name type="scientific">marine metagenome</name>
    <dbReference type="NCBI Taxonomy" id="408172"/>
    <lineage>
        <taxon>unclassified sequences</taxon>
        <taxon>metagenomes</taxon>
        <taxon>ecological metagenomes</taxon>
    </lineage>
</organism>
<gene>
    <name evidence="2" type="ORF">METZ01_LOCUS439282</name>
</gene>
<evidence type="ECO:0000259" key="1">
    <source>
        <dbReference type="Pfam" id="PF13185"/>
    </source>
</evidence>
<reference evidence="2" key="1">
    <citation type="submission" date="2018-05" db="EMBL/GenBank/DDBJ databases">
        <authorList>
            <person name="Lanie J.A."/>
            <person name="Ng W.-L."/>
            <person name="Kazmierczak K.M."/>
            <person name="Andrzejewski T.M."/>
            <person name="Davidsen T.M."/>
            <person name="Wayne K.J."/>
            <person name="Tettelin H."/>
            <person name="Glass J.I."/>
            <person name="Rusch D."/>
            <person name="Podicherti R."/>
            <person name="Tsui H.-C.T."/>
            <person name="Winkler M.E."/>
        </authorList>
    </citation>
    <scope>NUCLEOTIDE SEQUENCE</scope>
</reference>
<dbReference type="Gene3D" id="3.30.450.40">
    <property type="match status" value="1"/>
</dbReference>
<protein>
    <recommendedName>
        <fullName evidence="1">GAF domain-containing protein</fullName>
    </recommendedName>
</protein>
<dbReference type="Pfam" id="PF13185">
    <property type="entry name" value="GAF_2"/>
    <property type="match status" value="1"/>
</dbReference>
<sequence>SLLDQVERSVILLTEPSGQELVAASYYPAHEPAISTTLIKKTLDEKKAFIWESHQNPVMSASAKRLKIKAGLYSPLTFGSHHIGVLCADSTSPSAHFNEEDLSLFISISQVLSALILANRK</sequence>